<name>A0A1D6KY88_MAIZE</name>
<dbReference type="EMBL" id="CM007647">
    <property type="protein sequence ID" value="ONM07329.1"/>
    <property type="molecule type" value="Genomic_DNA"/>
</dbReference>
<dbReference type="EMBL" id="CM007647">
    <property type="protein sequence ID" value="ONM07333.1"/>
    <property type="molecule type" value="Genomic_DNA"/>
</dbReference>
<evidence type="ECO:0000313" key="1">
    <source>
        <dbReference type="EMBL" id="ONM07329.1"/>
    </source>
</evidence>
<protein>
    <submittedName>
        <fullName evidence="1">Putative dual specificity protein phosphatase DSP8</fullName>
    </submittedName>
</protein>
<dbReference type="AlphaFoldDB" id="A0A1D6KY88"/>
<organism evidence="1">
    <name type="scientific">Zea mays</name>
    <name type="common">Maize</name>
    <dbReference type="NCBI Taxonomy" id="4577"/>
    <lineage>
        <taxon>Eukaryota</taxon>
        <taxon>Viridiplantae</taxon>
        <taxon>Streptophyta</taxon>
        <taxon>Embryophyta</taxon>
        <taxon>Tracheophyta</taxon>
        <taxon>Spermatophyta</taxon>
        <taxon>Magnoliopsida</taxon>
        <taxon>Liliopsida</taxon>
        <taxon>Poales</taxon>
        <taxon>Poaceae</taxon>
        <taxon>PACMAD clade</taxon>
        <taxon>Panicoideae</taxon>
        <taxon>Andropogonodae</taxon>
        <taxon>Andropogoneae</taxon>
        <taxon>Tripsacinae</taxon>
        <taxon>Zea</taxon>
    </lineage>
</organism>
<dbReference type="EMBL" id="CM007647">
    <property type="protein sequence ID" value="ONM07330.1"/>
    <property type="molecule type" value="Genomic_DNA"/>
</dbReference>
<proteinExistence type="predicted"/>
<reference evidence="1" key="1">
    <citation type="submission" date="2015-12" db="EMBL/GenBank/DDBJ databases">
        <title>Update maize B73 reference genome by single molecule sequencing technologies.</title>
        <authorList>
            <consortium name="Maize Genome Sequencing Project"/>
            <person name="Ware D."/>
        </authorList>
    </citation>
    <scope>NUCLEOTIDE SEQUENCE [LARGE SCALE GENOMIC DNA]</scope>
    <source>
        <tissue evidence="1">Seedling</tissue>
    </source>
</reference>
<gene>
    <name evidence="1" type="ORF">ZEAMMB73_Zm00001d033364</name>
</gene>
<sequence length="54" mass="6445">MGINRCPTLWRDGEKKDNFYYQGILIRILGSFIHSLQCLRTHEHLSLALLWWVT</sequence>
<dbReference type="EMBL" id="CM007647">
    <property type="protein sequence ID" value="ONM07396.1"/>
    <property type="molecule type" value="Genomic_DNA"/>
</dbReference>
<accession>A0A1D6KY88</accession>